<evidence type="ECO:0000313" key="1">
    <source>
        <dbReference type="EMBL" id="KHG10528.1"/>
    </source>
</evidence>
<dbReference type="Proteomes" id="UP000032142">
    <property type="component" value="Unassembled WGS sequence"/>
</dbReference>
<dbReference type="EMBL" id="KN394091">
    <property type="protein sequence ID" value="KHG10528.1"/>
    <property type="molecule type" value="Genomic_DNA"/>
</dbReference>
<name>A0A0B0N7P4_GOSAR</name>
<keyword evidence="2" id="KW-1185">Reference proteome</keyword>
<sequence>MCCRKDLARMGNP</sequence>
<reference evidence="2" key="1">
    <citation type="submission" date="2014-09" db="EMBL/GenBank/DDBJ databases">
        <authorList>
            <person name="Mudge J."/>
            <person name="Ramaraj T."/>
            <person name="Lindquist I.E."/>
            <person name="Bharti A.K."/>
            <person name="Sundararajan A."/>
            <person name="Cameron C.T."/>
            <person name="Woodward J.E."/>
            <person name="May G.D."/>
            <person name="Brubaker C."/>
            <person name="Broadhvest J."/>
            <person name="Wilkins T.A."/>
        </authorList>
    </citation>
    <scope>NUCLEOTIDE SEQUENCE</scope>
    <source>
        <strain evidence="2">cv. AKA8401</strain>
    </source>
</reference>
<protein>
    <submittedName>
        <fullName evidence="1">Uncharacterized protein</fullName>
    </submittedName>
</protein>
<gene>
    <name evidence="1" type="ORF">F383_01237</name>
</gene>
<organism evidence="1 2">
    <name type="scientific">Gossypium arboreum</name>
    <name type="common">Tree cotton</name>
    <name type="synonym">Gossypium nanking</name>
    <dbReference type="NCBI Taxonomy" id="29729"/>
    <lineage>
        <taxon>Eukaryota</taxon>
        <taxon>Viridiplantae</taxon>
        <taxon>Streptophyta</taxon>
        <taxon>Embryophyta</taxon>
        <taxon>Tracheophyta</taxon>
        <taxon>Spermatophyta</taxon>
        <taxon>Magnoliopsida</taxon>
        <taxon>eudicotyledons</taxon>
        <taxon>Gunneridae</taxon>
        <taxon>Pentapetalae</taxon>
        <taxon>rosids</taxon>
        <taxon>malvids</taxon>
        <taxon>Malvales</taxon>
        <taxon>Malvaceae</taxon>
        <taxon>Malvoideae</taxon>
        <taxon>Gossypium</taxon>
    </lineage>
</organism>
<accession>A0A0B0N7P4</accession>
<evidence type="ECO:0000313" key="2">
    <source>
        <dbReference type="Proteomes" id="UP000032142"/>
    </source>
</evidence>
<proteinExistence type="predicted"/>